<name>A0A7T8KM69_CALRO</name>
<dbReference type="AlphaFoldDB" id="A0A7T8KM69"/>
<dbReference type="Proteomes" id="UP000595437">
    <property type="component" value="Chromosome 2"/>
</dbReference>
<keyword evidence="3" id="KW-1185">Reference proteome</keyword>
<evidence type="ECO:0000256" key="1">
    <source>
        <dbReference type="SAM" id="MobiDB-lite"/>
    </source>
</evidence>
<evidence type="ECO:0000313" key="2">
    <source>
        <dbReference type="EMBL" id="QQP58436.1"/>
    </source>
</evidence>
<sequence length="57" mass="6633">MHDLQRQDGEETFNSNVQHTLLQDGPLEPRINVVKSSKRKNPEQEETRVQPIYCQNG</sequence>
<reference evidence="3" key="1">
    <citation type="submission" date="2021-01" db="EMBL/GenBank/DDBJ databases">
        <title>Caligus Genome Assembly.</title>
        <authorList>
            <person name="Gallardo-Escarate C."/>
        </authorList>
    </citation>
    <scope>NUCLEOTIDE SEQUENCE [LARGE SCALE GENOMIC DNA]</scope>
</reference>
<gene>
    <name evidence="2" type="ORF">FKW44_003755</name>
</gene>
<accession>A0A7T8KM69</accession>
<proteinExistence type="predicted"/>
<protein>
    <submittedName>
        <fullName evidence="2">Uncharacterized protein</fullName>
    </submittedName>
</protein>
<feature type="region of interest" description="Disordered" evidence="1">
    <location>
        <begin position="1"/>
        <end position="57"/>
    </location>
</feature>
<organism evidence="2 3">
    <name type="scientific">Caligus rogercresseyi</name>
    <name type="common">Sea louse</name>
    <dbReference type="NCBI Taxonomy" id="217165"/>
    <lineage>
        <taxon>Eukaryota</taxon>
        <taxon>Metazoa</taxon>
        <taxon>Ecdysozoa</taxon>
        <taxon>Arthropoda</taxon>
        <taxon>Crustacea</taxon>
        <taxon>Multicrustacea</taxon>
        <taxon>Hexanauplia</taxon>
        <taxon>Copepoda</taxon>
        <taxon>Siphonostomatoida</taxon>
        <taxon>Caligidae</taxon>
        <taxon>Caligus</taxon>
    </lineage>
</organism>
<feature type="compositionally biased region" description="Polar residues" evidence="1">
    <location>
        <begin position="12"/>
        <end position="21"/>
    </location>
</feature>
<evidence type="ECO:0000313" key="3">
    <source>
        <dbReference type="Proteomes" id="UP000595437"/>
    </source>
</evidence>
<dbReference type="EMBL" id="CP045891">
    <property type="protein sequence ID" value="QQP58436.1"/>
    <property type="molecule type" value="Genomic_DNA"/>
</dbReference>